<dbReference type="AlphaFoldDB" id="A0AAD2PVJ2"/>
<dbReference type="Proteomes" id="UP001295423">
    <property type="component" value="Unassembled WGS sequence"/>
</dbReference>
<gene>
    <name evidence="2" type="ORF">CYCCA115_LOCUS15849</name>
</gene>
<dbReference type="InterPro" id="IPR012340">
    <property type="entry name" value="NA-bd_OB-fold"/>
</dbReference>
<dbReference type="SUPFAM" id="SSF56091">
    <property type="entry name" value="DNA ligase/mRNA capping enzyme, catalytic domain"/>
    <property type="match status" value="1"/>
</dbReference>
<feature type="domain" description="RNA ligase" evidence="1">
    <location>
        <begin position="187"/>
        <end position="362"/>
    </location>
</feature>
<protein>
    <recommendedName>
        <fullName evidence="1">RNA ligase domain-containing protein</fullName>
    </recommendedName>
</protein>
<evidence type="ECO:0000259" key="1">
    <source>
        <dbReference type="Pfam" id="PF09414"/>
    </source>
</evidence>
<dbReference type="InterPro" id="IPR021122">
    <property type="entry name" value="RNA_ligase_dom_REL/Rnl2"/>
</dbReference>
<proteinExistence type="predicted"/>
<reference evidence="2" key="1">
    <citation type="submission" date="2023-08" db="EMBL/GenBank/DDBJ databases">
        <authorList>
            <person name="Audoor S."/>
            <person name="Bilcke G."/>
        </authorList>
    </citation>
    <scope>NUCLEOTIDE SEQUENCE</scope>
</reference>
<name>A0AAD2PVJ2_9STRA</name>
<organism evidence="2 3">
    <name type="scientific">Cylindrotheca closterium</name>
    <dbReference type="NCBI Taxonomy" id="2856"/>
    <lineage>
        <taxon>Eukaryota</taxon>
        <taxon>Sar</taxon>
        <taxon>Stramenopiles</taxon>
        <taxon>Ochrophyta</taxon>
        <taxon>Bacillariophyta</taxon>
        <taxon>Bacillariophyceae</taxon>
        <taxon>Bacillariophycidae</taxon>
        <taxon>Bacillariales</taxon>
        <taxon>Bacillariaceae</taxon>
        <taxon>Cylindrotheca</taxon>
    </lineage>
</organism>
<comment type="caution">
    <text evidence="2">The sequence shown here is derived from an EMBL/GenBank/DDBJ whole genome shotgun (WGS) entry which is preliminary data.</text>
</comment>
<evidence type="ECO:0000313" key="2">
    <source>
        <dbReference type="EMBL" id="CAJ1955637.1"/>
    </source>
</evidence>
<accession>A0AAD2PVJ2</accession>
<dbReference type="Gene3D" id="3.30.470.30">
    <property type="entry name" value="DNA ligase/mRNA capping enzyme"/>
    <property type="match status" value="1"/>
</dbReference>
<dbReference type="EMBL" id="CAKOGP040001892">
    <property type="protein sequence ID" value="CAJ1955637.1"/>
    <property type="molecule type" value="Genomic_DNA"/>
</dbReference>
<keyword evidence="3" id="KW-1185">Reference proteome</keyword>
<sequence length="376" mass="42481">MIEESIDACDRIRKLASVQTVSEILPHPNADRLELATILGWQVVVAKAELIQKGDKVVYCEIDSKLPSTATWLPEAVKRRIEGQKNKKDWFHVKTAMIRGQLSQGLIVLMKDLEEELEDGHDMTAKLGIEKYDDEETEESTGDRNKIKLAGGNCWKPFPKELVPKTDEPRIQSNPWMLQSFKESNSPYYATVKLDGSSGTFLIDPKTDEFWVCSRNHVRFHPNYGDDSPKVMCPYWEAAKNANLEAKLREHNKNLAIQGEVCGPRIAKNPLGLDRIKLFVFDIYDLKTRRKLPFAELVSTCVKLGLTMVPVECVGDNSNVTEHVSSIGNLLEASKGIYESSGNVREGLVLRSMDQKISFKVINNDYLLGKKSKKKK</sequence>
<dbReference type="Pfam" id="PF21189">
    <property type="entry name" value="PHA02142"/>
    <property type="match status" value="1"/>
</dbReference>
<evidence type="ECO:0000313" key="3">
    <source>
        <dbReference type="Proteomes" id="UP001295423"/>
    </source>
</evidence>
<dbReference type="Gene3D" id="2.40.50.140">
    <property type="entry name" value="Nucleic acid-binding proteins"/>
    <property type="match status" value="1"/>
</dbReference>
<dbReference type="Pfam" id="PF09414">
    <property type="entry name" value="RNA_ligase"/>
    <property type="match status" value="1"/>
</dbReference>